<gene>
    <name evidence="4" type="ORF">P691DRAFT_665649</name>
</gene>
<feature type="compositionally biased region" description="Basic and acidic residues" evidence="2">
    <location>
        <begin position="8"/>
        <end position="22"/>
    </location>
</feature>
<dbReference type="PANTHER" id="PTHR10039">
    <property type="entry name" value="AMELOGENIN"/>
    <property type="match status" value="1"/>
</dbReference>
<dbReference type="PROSITE" id="PS50837">
    <property type="entry name" value="NACHT"/>
    <property type="match status" value="1"/>
</dbReference>
<organism evidence="4 5">
    <name type="scientific">Macrolepiota fuliginosa MF-IS2</name>
    <dbReference type="NCBI Taxonomy" id="1400762"/>
    <lineage>
        <taxon>Eukaryota</taxon>
        <taxon>Fungi</taxon>
        <taxon>Dikarya</taxon>
        <taxon>Basidiomycota</taxon>
        <taxon>Agaricomycotina</taxon>
        <taxon>Agaricomycetes</taxon>
        <taxon>Agaricomycetidae</taxon>
        <taxon>Agaricales</taxon>
        <taxon>Agaricineae</taxon>
        <taxon>Agaricaceae</taxon>
        <taxon>Macrolepiota</taxon>
    </lineage>
</organism>
<evidence type="ECO:0000259" key="3">
    <source>
        <dbReference type="PROSITE" id="PS50837"/>
    </source>
</evidence>
<protein>
    <recommendedName>
        <fullName evidence="3">NACHT domain-containing protein</fullName>
    </recommendedName>
</protein>
<evidence type="ECO:0000313" key="5">
    <source>
        <dbReference type="Proteomes" id="UP000807342"/>
    </source>
</evidence>
<dbReference type="PANTHER" id="PTHR10039:SF14">
    <property type="entry name" value="NACHT DOMAIN-CONTAINING PROTEIN"/>
    <property type="match status" value="1"/>
</dbReference>
<dbReference type="InterPro" id="IPR007111">
    <property type="entry name" value="NACHT_NTPase"/>
</dbReference>
<evidence type="ECO:0000313" key="4">
    <source>
        <dbReference type="EMBL" id="KAF9450302.1"/>
    </source>
</evidence>
<evidence type="ECO:0000256" key="2">
    <source>
        <dbReference type="SAM" id="MobiDB-lite"/>
    </source>
</evidence>
<name>A0A9P5XF77_9AGAR</name>
<dbReference type="InterPro" id="IPR027417">
    <property type="entry name" value="P-loop_NTPase"/>
</dbReference>
<dbReference type="Proteomes" id="UP000807342">
    <property type="component" value="Unassembled WGS sequence"/>
</dbReference>
<dbReference type="InterPro" id="IPR056884">
    <property type="entry name" value="NPHP3-like_N"/>
</dbReference>
<sequence>MPGAEVDSSARDPPPRCHPDTRKSLRSRIIHWFTNPRRDWRILWVLGPVGVGKSAVAQTIAEEFKASGRLGAAVFFSRHCRDDPDRVVATLAYQLAIQHPDYKNILTQRLADDSTILEKSRRSQFKQLVVEPFKMLAVRNTTCVQEPLLIVLDGLDECNGEEAQCELIELISEHAHLMSGLLWMICSRPEWHLQSILSQTDFHVRCKREELPVDDTEAQRDVSLVLQQSFYEIREKYRDRVDESWPPEAQLRRIAATASGLFAFSSTLTRFVGDKYKGDPHGQLEVCMKFLDGVPGVVNPLHALDLLYRQMMCDIAGETLPTTMRILGLSILYPHVGLPARIQANFLCLDRTAFYRSLQQLHSVLYVPKPSDAHNTNMYFYHASFADFLRDPHRSGTFCLDQAAIHYDVAVHALRWNKRGIQFLKVERSELLFRLPDSQTSSFQQICDAYYSLS</sequence>
<evidence type="ECO:0000256" key="1">
    <source>
        <dbReference type="ARBA" id="ARBA00022737"/>
    </source>
</evidence>
<dbReference type="OrthoDB" id="4760524at2759"/>
<feature type="domain" description="NACHT" evidence="3">
    <location>
        <begin position="41"/>
        <end position="189"/>
    </location>
</feature>
<keyword evidence="1" id="KW-0677">Repeat</keyword>
<dbReference type="EMBL" id="MU151108">
    <property type="protein sequence ID" value="KAF9450302.1"/>
    <property type="molecule type" value="Genomic_DNA"/>
</dbReference>
<reference evidence="4" key="1">
    <citation type="submission" date="2020-11" db="EMBL/GenBank/DDBJ databases">
        <authorList>
            <consortium name="DOE Joint Genome Institute"/>
            <person name="Ahrendt S."/>
            <person name="Riley R."/>
            <person name="Andreopoulos W."/>
            <person name="Labutti K."/>
            <person name="Pangilinan J."/>
            <person name="Ruiz-Duenas F.J."/>
            <person name="Barrasa J.M."/>
            <person name="Sanchez-Garcia M."/>
            <person name="Camarero S."/>
            <person name="Miyauchi S."/>
            <person name="Serrano A."/>
            <person name="Linde D."/>
            <person name="Babiker R."/>
            <person name="Drula E."/>
            <person name="Ayuso-Fernandez I."/>
            <person name="Pacheco R."/>
            <person name="Padilla G."/>
            <person name="Ferreira P."/>
            <person name="Barriuso J."/>
            <person name="Kellner H."/>
            <person name="Castanera R."/>
            <person name="Alfaro M."/>
            <person name="Ramirez L."/>
            <person name="Pisabarro A.G."/>
            <person name="Kuo A."/>
            <person name="Tritt A."/>
            <person name="Lipzen A."/>
            <person name="He G."/>
            <person name="Yan M."/>
            <person name="Ng V."/>
            <person name="Cullen D."/>
            <person name="Martin F."/>
            <person name="Rosso M.-N."/>
            <person name="Henrissat B."/>
            <person name="Hibbett D."/>
            <person name="Martinez A.T."/>
            <person name="Grigoriev I.V."/>
        </authorList>
    </citation>
    <scope>NUCLEOTIDE SEQUENCE</scope>
    <source>
        <strain evidence="4">MF-IS2</strain>
    </source>
</reference>
<dbReference type="SUPFAM" id="SSF52540">
    <property type="entry name" value="P-loop containing nucleoside triphosphate hydrolases"/>
    <property type="match status" value="1"/>
</dbReference>
<accession>A0A9P5XF77</accession>
<keyword evidence="5" id="KW-1185">Reference proteome</keyword>
<comment type="caution">
    <text evidence="4">The sequence shown here is derived from an EMBL/GenBank/DDBJ whole genome shotgun (WGS) entry which is preliminary data.</text>
</comment>
<dbReference type="AlphaFoldDB" id="A0A9P5XF77"/>
<feature type="region of interest" description="Disordered" evidence="2">
    <location>
        <begin position="1"/>
        <end position="22"/>
    </location>
</feature>
<dbReference type="Gene3D" id="3.40.50.300">
    <property type="entry name" value="P-loop containing nucleotide triphosphate hydrolases"/>
    <property type="match status" value="1"/>
</dbReference>
<dbReference type="Pfam" id="PF24883">
    <property type="entry name" value="NPHP3_N"/>
    <property type="match status" value="1"/>
</dbReference>
<proteinExistence type="predicted"/>